<keyword evidence="2" id="KW-0472">Membrane</keyword>
<keyword evidence="4" id="KW-1185">Reference proteome</keyword>
<reference evidence="3 4" key="1">
    <citation type="submission" date="2020-06" db="EMBL/GenBank/DDBJ databases">
        <authorList>
            <person name="Kim S.-J."/>
            <person name="Park S.-J."/>
        </authorList>
    </citation>
    <scope>NUCLEOTIDE SEQUENCE [LARGE SCALE GENOMIC DNA]</scope>
    <source>
        <strain evidence="3 4">SW-151</strain>
    </source>
</reference>
<organism evidence="3 4">
    <name type="scientific">Parasphingorhabdus flavimaris</name>
    <dbReference type="NCBI Taxonomy" id="266812"/>
    <lineage>
        <taxon>Bacteria</taxon>
        <taxon>Pseudomonadati</taxon>
        <taxon>Pseudomonadota</taxon>
        <taxon>Alphaproteobacteria</taxon>
        <taxon>Sphingomonadales</taxon>
        <taxon>Sphingomonadaceae</taxon>
        <taxon>Parasphingorhabdus</taxon>
    </lineage>
</organism>
<accession>A0ABX2N3C3</accession>
<evidence type="ECO:0000256" key="1">
    <source>
        <dbReference type="SAM" id="MobiDB-lite"/>
    </source>
</evidence>
<dbReference type="RefSeq" id="WP_176279731.1">
    <property type="nucleotide sequence ID" value="NZ_JABWMH010000003.1"/>
</dbReference>
<keyword evidence="2" id="KW-1133">Transmembrane helix</keyword>
<name>A0ABX2N3C3_9SPHN</name>
<proteinExistence type="predicted"/>
<comment type="caution">
    <text evidence="3">The sequence shown here is derived from an EMBL/GenBank/DDBJ whole genome shotgun (WGS) entry which is preliminary data.</text>
</comment>
<feature type="region of interest" description="Disordered" evidence="1">
    <location>
        <begin position="127"/>
        <end position="161"/>
    </location>
</feature>
<evidence type="ECO:0008006" key="5">
    <source>
        <dbReference type="Google" id="ProtNLM"/>
    </source>
</evidence>
<evidence type="ECO:0000256" key="2">
    <source>
        <dbReference type="SAM" id="Phobius"/>
    </source>
</evidence>
<keyword evidence="2" id="KW-0812">Transmembrane</keyword>
<feature type="region of interest" description="Disordered" evidence="1">
    <location>
        <begin position="207"/>
        <end position="242"/>
    </location>
</feature>
<sequence>MARFKQPAMAIAGGIAAALVVATLPHVYLESIIGATGLSEIVPAAAPPLGNTARGLVAVLAGLVCTSALYLFLNYKTKSIEGGSDMSLAIRRNLTSETMDKERDGKSGFSVPKLNFSAKSLTKFLKKPKKSAGQVTELKDLPNVRPADSHPDAPVRQPIFASSDLGAPLAEKIKPFEQPEMAQDHVEFEEPSAPHPVTPAPFVAEKTLHSSPEPEPVPAPAPAPAQHEDVSQAEETVAPREDLTVLSLAQLADRLEAGLRRLEALESRVRGAPPPESPVAPSHAVEEDMPPVQAPEEPVPVTIAPLRSVASSEDDFQDHRQADMDEALKAALGTLERMTAQR</sequence>
<feature type="transmembrane region" description="Helical" evidence="2">
    <location>
        <begin position="53"/>
        <end position="73"/>
    </location>
</feature>
<gene>
    <name evidence="3" type="ORF">HUO14_09845</name>
</gene>
<dbReference type="Proteomes" id="UP000652427">
    <property type="component" value="Unassembled WGS sequence"/>
</dbReference>
<feature type="compositionally biased region" description="Basic and acidic residues" evidence="1">
    <location>
        <begin position="137"/>
        <end position="153"/>
    </location>
</feature>
<evidence type="ECO:0000313" key="4">
    <source>
        <dbReference type="Proteomes" id="UP000652427"/>
    </source>
</evidence>
<feature type="compositionally biased region" description="Pro residues" evidence="1">
    <location>
        <begin position="213"/>
        <end position="223"/>
    </location>
</feature>
<dbReference type="EMBL" id="JABWMH010000003">
    <property type="protein sequence ID" value="NVD28205.1"/>
    <property type="molecule type" value="Genomic_DNA"/>
</dbReference>
<evidence type="ECO:0000313" key="3">
    <source>
        <dbReference type="EMBL" id="NVD28205.1"/>
    </source>
</evidence>
<protein>
    <recommendedName>
        <fullName evidence="5">WH2 domain-containing protein</fullName>
    </recommendedName>
</protein>
<feature type="region of interest" description="Disordered" evidence="1">
    <location>
        <begin position="266"/>
        <end position="297"/>
    </location>
</feature>